<accession>A0A919F982</accession>
<reference evidence="2" key="2">
    <citation type="submission" date="2020-09" db="EMBL/GenBank/DDBJ databases">
        <authorList>
            <person name="Sun Q."/>
            <person name="Ohkuma M."/>
        </authorList>
    </citation>
    <scope>NUCLEOTIDE SEQUENCE</scope>
    <source>
        <strain evidence="2">JCM 13306</strain>
    </source>
</reference>
<protein>
    <submittedName>
        <fullName evidence="2">Uncharacterized protein</fullName>
    </submittedName>
</protein>
<comment type="caution">
    <text evidence="2">The sequence shown here is derived from an EMBL/GenBank/DDBJ whole genome shotgun (WGS) entry which is preliminary data.</text>
</comment>
<gene>
    <name evidence="2" type="ORF">GCM10009090_25290</name>
</gene>
<dbReference type="EMBL" id="BNBA01000020">
    <property type="protein sequence ID" value="GHH56095.1"/>
    <property type="molecule type" value="Genomic_DNA"/>
</dbReference>
<keyword evidence="3" id="KW-1185">Reference proteome</keyword>
<dbReference type="AlphaFoldDB" id="A0A919F982"/>
<reference evidence="2" key="1">
    <citation type="journal article" date="2014" name="Int. J. Syst. Evol. Microbiol.">
        <title>Complete genome sequence of Corynebacterium casei LMG S-19264T (=DSM 44701T), isolated from a smear-ripened cheese.</title>
        <authorList>
            <consortium name="US DOE Joint Genome Institute (JGI-PGF)"/>
            <person name="Walter F."/>
            <person name="Albersmeier A."/>
            <person name="Kalinowski J."/>
            <person name="Ruckert C."/>
        </authorList>
    </citation>
    <scope>NUCLEOTIDE SEQUENCE</scope>
    <source>
        <strain evidence="2">JCM 13306</strain>
    </source>
</reference>
<feature type="transmembrane region" description="Helical" evidence="1">
    <location>
        <begin position="43"/>
        <end position="67"/>
    </location>
</feature>
<organism evidence="2 3">
    <name type="scientific">Xanthomonas boreopolis</name>
    <dbReference type="NCBI Taxonomy" id="86183"/>
    <lineage>
        <taxon>Bacteria</taxon>
        <taxon>Pseudomonadati</taxon>
        <taxon>Pseudomonadota</taxon>
        <taxon>Gammaproteobacteria</taxon>
        <taxon>Lysobacterales</taxon>
        <taxon>Lysobacteraceae</taxon>
        <taxon>Xanthomonas</taxon>
    </lineage>
</organism>
<sequence length="108" mass="11804">MSDSEELSRELRSALERIDAALNRVHGSSANGNVVRLEGAGTVWNGIAIGVALAGIVMGSVWIAHVATNADVATRQSEAYHKAVYMLAPRFAEEIDKELDRQKEREKK</sequence>
<dbReference type="Proteomes" id="UP000623958">
    <property type="component" value="Unassembled WGS sequence"/>
</dbReference>
<name>A0A919F982_9XANT</name>
<dbReference type="RefSeq" id="WP_434029520.1">
    <property type="nucleotide sequence ID" value="NZ_BNBA01000020.1"/>
</dbReference>
<keyword evidence="1" id="KW-0472">Membrane</keyword>
<evidence type="ECO:0000313" key="2">
    <source>
        <dbReference type="EMBL" id="GHH56095.1"/>
    </source>
</evidence>
<proteinExistence type="predicted"/>
<keyword evidence="1" id="KW-0812">Transmembrane</keyword>
<evidence type="ECO:0000313" key="3">
    <source>
        <dbReference type="Proteomes" id="UP000623958"/>
    </source>
</evidence>
<evidence type="ECO:0000256" key="1">
    <source>
        <dbReference type="SAM" id="Phobius"/>
    </source>
</evidence>
<keyword evidence="1" id="KW-1133">Transmembrane helix</keyword>